<dbReference type="NCBIfam" id="TIGR01414">
    <property type="entry name" value="autotrans_barl"/>
    <property type="match status" value="1"/>
</dbReference>
<dbReference type="Gene3D" id="2.40.128.130">
    <property type="entry name" value="Autotransporter beta-domain"/>
    <property type="match status" value="1"/>
</dbReference>
<dbReference type="SMART" id="SM00869">
    <property type="entry name" value="Autotransporter"/>
    <property type="match status" value="1"/>
</dbReference>
<dbReference type="GO" id="GO:0019867">
    <property type="term" value="C:outer membrane"/>
    <property type="evidence" value="ECO:0007669"/>
    <property type="project" value="InterPro"/>
</dbReference>
<evidence type="ECO:0000259" key="2">
    <source>
        <dbReference type="PROSITE" id="PS51208"/>
    </source>
</evidence>
<feature type="domain" description="Autotransporter" evidence="2">
    <location>
        <begin position="1162"/>
        <end position="1444"/>
    </location>
</feature>
<accession>F7X0L7</accession>
<dbReference type="CDD" id="cd01344">
    <property type="entry name" value="PL2_Passenger_AT"/>
    <property type="match status" value="1"/>
</dbReference>
<evidence type="ECO:0000313" key="3">
    <source>
        <dbReference type="EMBL" id="AEH78003.1"/>
    </source>
</evidence>
<dbReference type="PROSITE" id="PS51208">
    <property type="entry name" value="AUTOTRANSPORTER"/>
    <property type="match status" value="1"/>
</dbReference>
<reference evidence="3 4" key="1">
    <citation type="journal article" date="2011" name="J. Biotechnol.">
        <title>The complete genome sequence of the dominant Sinorhizobium meliloti field isolate SM11 extends the S. meliloti pan-genome.</title>
        <authorList>
            <person name="Schneiker-Bekel S."/>
            <person name="Wibberg D."/>
            <person name="Bekel T."/>
            <person name="Blom J."/>
            <person name="Linke B."/>
            <person name="Neuweger H."/>
            <person name="Stiens M."/>
            <person name="Vorholter F.J."/>
            <person name="Weidner S."/>
            <person name="Goesmann A."/>
            <person name="Puhler A."/>
            <person name="Schluter A."/>
        </authorList>
    </citation>
    <scope>NUCLEOTIDE SEQUENCE [LARGE SCALE GENOMIC DNA]</scope>
    <source>
        <strain evidence="3 4">SM11</strain>
    </source>
</reference>
<feature type="region of interest" description="Disordered" evidence="1">
    <location>
        <begin position="971"/>
        <end position="1107"/>
    </location>
</feature>
<evidence type="ECO:0000313" key="4">
    <source>
        <dbReference type="Proteomes" id="UP000009045"/>
    </source>
</evidence>
<dbReference type="Gene3D" id="2.160.20.20">
    <property type="match status" value="1"/>
</dbReference>
<dbReference type="PATRIC" id="fig|707241.3.peg.756"/>
<dbReference type="InterPro" id="IPR011050">
    <property type="entry name" value="Pectin_lyase_fold/virulence"/>
</dbReference>
<dbReference type="InterPro" id="IPR006315">
    <property type="entry name" value="OM_autotransptr_brl_dom"/>
</dbReference>
<feature type="compositionally biased region" description="Gly residues" evidence="1">
    <location>
        <begin position="999"/>
        <end position="1104"/>
    </location>
</feature>
<dbReference type="InterPro" id="IPR012332">
    <property type="entry name" value="Autotransporter_pectin_lyase_C"/>
</dbReference>
<dbReference type="Pfam" id="PF03797">
    <property type="entry name" value="Autotransporter"/>
    <property type="match status" value="1"/>
</dbReference>
<dbReference type="EMBL" id="CP001830">
    <property type="protein sequence ID" value="AEH78003.1"/>
    <property type="molecule type" value="Genomic_DNA"/>
</dbReference>
<organism evidence="3 4">
    <name type="scientific">Sinorhizobium meliloti (strain SM11)</name>
    <dbReference type="NCBI Taxonomy" id="707241"/>
    <lineage>
        <taxon>Bacteria</taxon>
        <taxon>Pseudomonadati</taxon>
        <taxon>Pseudomonadota</taxon>
        <taxon>Alphaproteobacteria</taxon>
        <taxon>Hyphomicrobiales</taxon>
        <taxon>Rhizobiaceae</taxon>
        <taxon>Sinorhizobium/Ensifer group</taxon>
        <taxon>Sinorhizobium</taxon>
    </lineage>
</organism>
<evidence type="ECO:0000256" key="1">
    <source>
        <dbReference type="SAM" id="MobiDB-lite"/>
    </source>
</evidence>
<dbReference type="KEGG" id="smx:SM11_chr0725"/>
<name>F7X0L7_SINMM</name>
<dbReference type="InterPro" id="IPR051551">
    <property type="entry name" value="Autotransporter_adhesion"/>
</dbReference>
<protein>
    <submittedName>
        <fullName evidence="3">Outer membrane autotransporter</fullName>
    </submittedName>
</protein>
<sequence length="1444" mass="144857">MSDSCTSRGARAALRKRKTLSLRTRLRQEASSTALYASWGTGSKTFVIPAGPVLASVGFTLAIGAGAVSPAHAINECGPAIGGVVTCNTSTYPKGPGTHIEYRIDTGLRATIDSVAVRWADDAGSDRPAIDIRSDKVTSEGDLIVTIEGSTVTTGEPDRIGTRSDREVGEYADGLRVTQRGAGLVSATMLSGSIITYGYNAAGIYAWQPGANENNKSDVIADFSGEDSTIETFGSYSQGIYGRTETGIGNVAVTAKDGTIVTHGLSSIGVRGLKHSASLGDGDVTVAGDNITVTTGGNLSIGMEARVEDSKSGRGNASVFVRNEAAIETSGTRAHGAQAFNLDPGDSTVVLEKSKITTRGEGAIGIRAEAGDGNAVTEVTKGSIATAGASAIGLAAISQGNMGEARVSLDGGDVSTGGDNAEGLIATAKGAGGTATARLVDGNVKTAGRDAEGLIAHAGDESIPTSINADASVIMQAGSITTTGDGAGGMIAETDIGPTPSTGKATAVQRAGTIMTSGGEIGGNEGSYAIAALSFGSGLASIEQAGGSATTAGAQSHALYALSIFGNTMVTQAAGSSAVATGAKASGLRALAGPGGGNEVTLDGKVTAGSAPAVHTIGSAGSKITIGSAAEIDGSASGTAIRDGDSDLDAADETGGNSTATLAGKVTGDVVMGLGNDIINLTGGVLDGDVYGDDRLATAADGDDSFTWSGGTWLSSFFGGNGSDTATVSAQSYDGTHHYLDGGDDVSTADGWTDRLNLSGVTASANIVNWEIVTLDAADVTILDGALEAGSEPETGLFLTNGSVLNGSDAFALAGNMAIDGTSQFIAFGEDIANGVYSISGNLVNAGTVDMQDGGTGDVLSVGGNYTGAENSTVYIDTYLGDDASPTDHITVGGDTAGSTAISIGNAGGPSAQTVAGIRVVGVAGASSGTFVLANANSEIKETGEAAITRGAYAYALRQVDNDDWFLQSTLAEDDTGPDTGGEQAVDPETEGGETVDPGTGGGETVDPGTGGGETVDPGTGGGETVDPGTGGGETVDPGTGGGETVDPGTGGGETVDPGTGGGETVDPETGGGETVDPGTGGGETVDPGTGGGETVDPGTGGGETVIPSYNQGVPVYETYARNLLGFIQLPTLRRRASGERVPALRSCGSVPLNVEGNQTAACAEDNTVWARIDGTRAHVEPEESGARVSEYDSRSWLLQAGIDALLHSSGKGELIGGLTAHYGGINTDVSSFYGDGSIDTRGYGLGATLTWYGQNGFYLDGQGQLTRFDSDLDSDILGRLADGNDGLGYAVSIEAGHRIGLGDTWALTPQAQLVNTSVNFDDFVDPYGARVSLDDGNSLRGRIGLALDREQQWQGAEGDGRSSRLYGTIDLYREFLGDTRADVSGVSFGIEADDWIGEIGIGGSYNWGDDKYSLYGEARASTGLSDFGGSYAVRASVGLKMKF</sequence>
<dbReference type="InterPro" id="IPR036709">
    <property type="entry name" value="Autotransporte_beta_dom_sf"/>
</dbReference>
<proteinExistence type="predicted"/>
<dbReference type="InterPro" id="IPR043990">
    <property type="entry name" value="AC_1"/>
</dbReference>
<dbReference type="InterPro" id="IPR005546">
    <property type="entry name" value="Autotransporte_beta"/>
</dbReference>
<dbReference type="Pfam" id="PF18883">
    <property type="entry name" value="AC_1"/>
    <property type="match status" value="1"/>
</dbReference>
<dbReference type="PANTHER" id="PTHR35037">
    <property type="entry name" value="C-TERMINAL REGION OF AIDA-LIKE PROTEIN"/>
    <property type="match status" value="1"/>
</dbReference>
<dbReference type="PANTHER" id="PTHR35037:SF3">
    <property type="entry name" value="C-TERMINAL REGION OF AIDA-LIKE PROTEIN"/>
    <property type="match status" value="1"/>
</dbReference>
<dbReference type="SUPFAM" id="SSF51126">
    <property type="entry name" value="Pectin lyase-like"/>
    <property type="match status" value="1"/>
</dbReference>
<dbReference type="Proteomes" id="UP000009045">
    <property type="component" value="Chromosome"/>
</dbReference>
<gene>
    <name evidence="3" type="ordered locus">SM11_chr0725</name>
</gene>
<dbReference type="SUPFAM" id="SSF103515">
    <property type="entry name" value="Autotransporter"/>
    <property type="match status" value="1"/>
</dbReference>
<dbReference type="HOGENOM" id="CLU_273408_0_0_5"/>